<feature type="active site" description="Proton donor" evidence="4">
    <location>
        <position position="103"/>
    </location>
</feature>
<dbReference type="InterPro" id="IPR013342">
    <property type="entry name" value="Mandelate_racemase_C"/>
</dbReference>
<evidence type="ECO:0000256" key="4">
    <source>
        <dbReference type="HAMAP-Rule" id="MF_00470"/>
    </source>
</evidence>
<organism evidence="6 8">
    <name type="scientific">Acidipropionibacterium acidipropionici</name>
    <dbReference type="NCBI Taxonomy" id="1748"/>
    <lineage>
        <taxon>Bacteria</taxon>
        <taxon>Bacillati</taxon>
        <taxon>Actinomycetota</taxon>
        <taxon>Actinomycetes</taxon>
        <taxon>Propionibacteriales</taxon>
        <taxon>Propionibacteriaceae</taxon>
        <taxon>Acidipropionibacterium</taxon>
    </lineage>
</organism>
<comment type="catalytic activity">
    <reaction evidence="4">
        <text>(1R,6R)-6-hydroxy-2-succinyl-cyclohexa-2,4-diene-1-carboxylate = 2-succinylbenzoate + H2O</text>
        <dbReference type="Rhea" id="RHEA:10196"/>
        <dbReference type="ChEBI" id="CHEBI:15377"/>
        <dbReference type="ChEBI" id="CHEBI:18325"/>
        <dbReference type="ChEBI" id="CHEBI:58689"/>
        <dbReference type="EC" id="4.2.1.113"/>
    </reaction>
</comment>
<dbReference type="SUPFAM" id="SSF51604">
    <property type="entry name" value="Enolase C-terminal domain-like"/>
    <property type="match status" value="1"/>
</dbReference>
<dbReference type="PANTHER" id="PTHR48073:SF2">
    <property type="entry name" value="O-SUCCINYLBENZOATE SYNTHASE"/>
    <property type="match status" value="1"/>
</dbReference>
<feature type="binding site" evidence="4">
    <location>
        <position position="185"/>
    </location>
    <ligand>
        <name>Mg(2+)</name>
        <dbReference type="ChEBI" id="CHEBI:18420"/>
    </ligand>
</feature>
<gene>
    <name evidence="4" type="primary">menC</name>
    <name evidence="7" type="ORF">A8L58_02125</name>
    <name evidence="6" type="ORF">AXH35_00655</name>
</gene>
<dbReference type="NCBIfam" id="NF002782">
    <property type="entry name" value="PRK02901.1"/>
    <property type="match status" value="1"/>
</dbReference>
<dbReference type="EMBL" id="CP014352">
    <property type="protein sequence ID" value="AMS04216.1"/>
    <property type="molecule type" value="Genomic_DNA"/>
</dbReference>
<keyword evidence="4" id="KW-0474">Menaquinone biosynthesis</keyword>
<dbReference type="SFLD" id="SFLDG00180">
    <property type="entry name" value="muconate_cycloisomerase"/>
    <property type="match status" value="1"/>
</dbReference>
<dbReference type="AlphaFoldDB" id="A0AAC8YC71"/>
<dbReference type="SMART" id="SM00922">
    <property type="entry name" value="MR_MLE"/>
    <property type="match status" value="1"/>
</dbReference>
<feature type="domain" description="Mandelate racemase/muconate lactonizing enzyme C-terminal" evidence="5">
    <location>
        <begin position="82"/>
        <end position="181"/>
    </location>
</feature>
<evidence type="ECO:0000313" key="8">
    <source>
        <dbReference type="Proteomes" id="UP000075221"/>
    </source>
</evidence>
<evidence type="ECO:0000256" key="2">
    <source>
        <dbReference type="ARBA" id="ARBA00022842"/>
    </source>
</evidence>
<comment type="pathway">
    <text evidence="4">Quinol/quinone metabolism; 1,4-dihydroxy-2-naphthoate biosynthesis; 1,4-dihydroxy-2-naphthoate from chorismate: step 4/7.</text>
</comment>
<evidence type="ECO:0000313" key="6">
    <source>
        <dbReference type="EMBL" id="AMS04216.1"/>
    </source>
</evidence>
<dbReference type="InterPro" id="IPR029065">
    <property type="entry name" value="Enolase_C-like"/>
</dbReference>
<dbReference type="HAMAP" id="MF_00470">
    <property type="entry name" value="MenC_1"/>
    <property type="match status" value="1"/>
</dbReference>
<dbReference type="InterPro" id="IPR036849">
    <property type="entry name" value="Enolase-like_C_sf"/>
</dbReference>
<dbReference type="Pfam" id="PF18374">
    <property type="entry name" value="Enolase_like_N"/>
    <property type="match status" value="1"/>
</dbReference>
<dbReference type="GO" id="GO:0043748">
    <property type="term" value="F:O-succinylbenzoate synthase activity"/>
    <property type="evidence" value="ECO:0007669"/>
    <property type="project" value="UniProtKB-EC"/>
</dbReference>
<name>A0AAC8YC71_9ACTN</name>
<dbReference type="SFLD" id="SFLDF00009">
    <property type="entry name" value="o-succinylbenzoate_synthase"/>
    <property type="match status" value="1"/>
</dbReference>
<feature type="binding site" evidence="4">
    <location>
        <position position="134"/>
    </location>
    <ligand>
        <name>Mg(2+)</name>
        <dbReference type="ChEBI" id="CHEBI:18420"/>
    </ligand>
</feature>
<dbReference type="Proteomes" id="UP000075221">
    <property type="component" value="Chromosome"/>
</dbReference>
<evidence type="ECO:0000313" key="7">
    <source>
        <dbReference type="EMBL" id="AOZ45709.1"/>
    </source>
</evidence>
<keyword evidence="1 4" id="KW-0479">Metal-binding</keyword>
<feature type="binding site" evidence="4">
    <location>
        <position position="162"/>
    </location>
    <ligand>
        <name>Mg(2+)</name>
        <dbReference type="ChEBI" id="CHEBI:18420"/>
    </ligand>
</feature>
<keyword evidence="9" id="KW-1185">Reference proteome</keyword>
<reference evidence="6 8" key="2">
    <citation type="submission" date="2016-02" db="EMBL/GenBank/DDBJ databases">
        <title>Complete Genome Sequence of Propionibacterium acidipropionici ATCC 55737.</title>
        <authorList>
            <person name="Luna Flores C.H."/>
            <person name="Nielsen L.K."/>
            <person name="Marcellin E."/>
        </authorList>
    </citation>
    <scope>NUCLEOTIDE SEQUENCE [LARGE SCALE GENOMIC DNA]</scope>
    <source>
        <strain evidence="6 8">ATCC 55737</strain>
    </source>
</reference>
<comment type="function">
    <text evidence="4">Converts 2-succinyl-6-hydroxy-2,4-cyclohexadiene-1-carboxylate (SHCHC) to 2-succinylbenzoate (OSB).</text>
</comment>
<dbReference type="GO" id="GO:0009234">
    <property type="term" value="P:menaquinone biosynthetic process"/>
    <property type="evidence" value="ECO:0007669"/>
    <property type="project" value="UniProtKB-UniRule"/>
</dbReference>
<dbReference type="EMBL" id="CP015970">
    <property type="protein sequence ID" value="AOZ45709.1"/>
    <property type="molecule type" value="Genomic_DNA"/>
</dbReference>
<feature type="active site" description="Proton acceptor" evidence="4">
    <location>
        <position position="209"/>
    </location>
</feature>
<evidence type="ECO:0000259" key="5">
    <source>
        <dbReference type="SMART" id="SM00922"/>
    </source>
</evidence>
<dbReference type="Pfam" id="PF13378">
    <property type="entry name" value="MR_MLE_C"/>
    <property type="match status" value="1"/>
</dbReference>
<dbReference type="InterPro" id="IPR010196">
    <property type="entry name" value="OSB_synthase_MenC1"/>
</dbReference>
<keyword evidence="3 4" id="KW-0456">Lyase</keyword>
<dbReference type="PANTHER" id="PTHR48073">
    <property type="entry name" value="O-SUCCINYLBENZOATE SYNTHASE-RELATED"/>
    <property type="match status" value="1"/>
</dbReference>
<dbReference type="RefSeq" id="WP_062818791.1">
    <property type="nucleotide sequence ID" value="NZ_CP014352.1"/>
</dbReference>
<dbReference type="EC" id="4.2.1.113" evidence="4"/>
<evidence type="ECO:0000313" key="9">
    <source>
        <dbReference type="Proteomes" id="UP000178666"/>
    </source>
</evidence>
<comment type="similarity">
    <text evidence="4">Belongs to the mandelate racemase/muconate lactonizing enzyme family. MenC type 1 subfamily.</text>
</comment>
<proteinExistence type="inferred from homology"/>
<dbReference type="Gene3D" id="3.20.20.120">
    <property type="entry name" value="Enolase-like C-terminal domain"/>
    <property type="match status" value="1"/>
</dbReference>
<dbReference type="CDD" id="cd03320">
    <property type="entry name" value="OSBS"/>
    <property type="match status" value="1"/>
</dbReference>
<evidence type="ECO:0000256" key="3">
    <source>
        <dbReference type="ARBA" id="ARBA00023239"/>
    </source>
</evidence>
<dbReference type="GO" id="GO:0000287">
    <property type="term" value="F:magnesium ion binding"/>
    <property type="evidence" value="ECO:0007669"/>
    <property type="project" value="UniProtKB-UniRule"/>
</dbReference>
<sequence>MVDRGIDDLLVYRVPLTVRFRRIDVRDGLLLHGPSGWGETSPFWDYDAAESSAWLRAGIEGATSSLPDPLRDSIPVNVTVPVVDPGQAYRIVSSSGCATAKVKVADPRSRLSADCARVEAVRDALGAGGRIRIDANAAWTVDEAVAAITELAAAAGELEYAEQPCPSIADLAAVRRRVDVPIAADESVRRAEDPLAVARAGAADLIIVKAQPLGGVLRALQVVEEAGLPAVVSSALDTSVGIGLAAHLAAAMPRLDHACGLATTRLFTGDVTPDPLLPQNGSIPIRRGTVDTSGVTEGGRELCGRWAARLDEMAEALDD</sequence>
<protein>
    <recommendedName>
        <fullName evidence="4">o-succinylbenzoate synthase</fullName>
        <shortName evidence="4">OSB synthase</shortName>
        <shortName evidence="4">OSBS</shortName>
        <ecNumber evidence="4">4.2.1.113</ecNumber>
    </recommendedName>
    <alternativeName>
        <fullName evidence="4">4-(2'-carboxyphenyl)-4-oxybutyric acid synthase</fullName>
    </alternativeName>
    <alternativeName>
        <fullName evidence="4">o-succinylbenzoic acid synthase</fullName>
    </alternativeName>
</protein>
<evidence type="ECO:0000256" key="1">
    <source>
        <dbReference type="ARBA" id="ARBA00022723"/>
    </source>
</evidence>
<keyword evidence="2 4" id="KW-0460">Magnesium</keyword>
<comment type="cofactor">
    <cofactor evidence="4">
        <name>a divalent metal cation</name>
        <dbReference type="ChEBI" id="CHEBI:60240"/>
    </cofactor>
</comment>
<accession>A0AAC8YC71</accession>
<reference evidence="7 9" key="1">
    <citation type="journal article" date="2016" name="Plant Dis.">
        <title>Improved production of propionic acid using genome shuffling.</title>
        <authorList>
            <person name="Luna-Flores C.H."/>
            <person name="Palfreyman R.W."/>
            <person name="Kromer J.O."/>
            <person name="Nielsen L.K."/>
            <person name="Marcellin E."/>
        </authorList>
    </citation>
    <scope>NUCLEOTIDE SEQUENCE [LARGE SCALE GENOMIC DNA]</scope>
    <source>
        <strain evidence="7 9">F3E8</strain>
    </source>
</reference>
<comment type="pathway">
    <text evidence="4">Quinol/quinone metabolism; menaquinone biosynthesis.</text>
</comment>
<dbReference type="Proteomes" id="UP000178666">
    <property type="component" value="Chromosome"/>
</dbReference>
<dbReference type="SFLD" id="SFLDS00001">
    <property type="entry name" value="Enolase"/>
    <property type="match status" value="1"/>
</dbReference>